<dbReference type="InterPro" id="IPR011006">
    <property type="entry name" value="CheY-like_superfamily"/>
</dbReference>
<feature type="domain" description="Response regulatory" evidence="1">
    <location>
        <begin position="6"/>
        <end position="117"/>
    </location>
</feature>
<protein>
    <recommendedName>
        <fullName evidence="1">Response regulatory domain-containing protein</fullName>
    </recommendedName>
</protein>
<dbReference type="Pfam" id="PF00072">
    <property type="entry name" value="Response_reg"/>
    <property type="match status" value="1"/>
</dbReference>
<dbReference type="SUPFAM" id="SSF52172">
    <property type="entry name" value="CheY-like"/>
    <property type="match status" value="1"/>
</dbReference>
<organism evidence="2">
    <name type="scientific">hydrothermal vent metagenome</name>
    <dbReference type="NCBI Taxonomy" id="652676"/>
    <lineage>
        <taxon>unclassified sequences</taxon>
        <taxon>metagenomes</taxon>
        <taxon>ecological metagenomes</taxon>
    </lineage>
</organism>
<dbReference type="PANTHER" id="PTHR43228:SF1">
    <property type="entry name" value="TWO-COMPONENT RESPONSE REGULATOR ARR22"/>
    <property type="match status" value="1"/>
</dbReference>
<accession>A0A3B0XJF4</accession>
<proteinExistence type="predicted"/>
<evidence type="ECO:0000313" key="2">
    <source>
        <dbReference type="EMBL" id="VAW56144.1"/>
    </source>
</evidence>
<dbReference type="PROSITE" id="PS50110">
    <property type="entry name" value="RESPONSE_REGULATORY"/>
    <property type="match status" value="1"/>
</dbReference>
<dbReference type="PANTHER" id="PTHR43228">
    <property type="entry name" value="TWO-COMPONENT RESPONSE REGULATOR"/>
    <property type="match status" value="1"/>
</dbReference>
<dbReference type="GO" id="GO:0000160">
    <property type="term" value="P:phosphorelay signal transduction system"/>
    <property type="evidence" value="ECO:0007669"/>
    <property type="project" value="InterPro"/>
</dbReference>
<dbReference type="SMART" id="SM00448">
    <property type="entry name" value="REC"/>
    <property type="match status" value="1"/>
</dbReference>
<dbReference type="EMBL" id="UOFF01000187">
    <property type="protein sequence ID" value="VAW56144.1"/>
    <property type="molecule type" value="Genomic_DNA"/>
</dbReference>
<evidence type="ECO:0000259" key="1">
    <source>
        <dbReference type="PROSITE" id="PS50110"/>
    </source>
</evidence>
<dbReference type="InterPro" id="IPR001789">
    <property type="entry name" value="Sig_transdc_resp-reg_receiver"/>
</dbReference>
<reference evidence="2" key="1">
    <citation type="submission" date="2018-06" db="EMBL/GenBank/DDBJ databases">
        <authorList>
            <person name="Zhirakovskaya E."/>
        </authorList>
    </citation>
    <scope>NUCLEOTIDE SEQUENCE</scope>
</reference>
<gene>
    <name evidence="2" type="ORF">MNBD_GAMMA07-426</name>
</gene>
<sequence length="122" mass="13676">MSNPIRLMIVDDSKVSRMMIKSIVLNKSPDIEIYEAADGQSALDQAEGKSIDYFSVDYNMPIMDGIEFITKMRQHDSQAKFALLTANIQEATHKKADEIGAKCINKPINEACINTLLEYFNG</sequence>
<dbReference type="AlphaFoldDB" id="A0A3B0XJF4"/>
<name>A0A3B0XJF4_9ZZZZ</name>
<dbReference type="InterPro" id="IPR052048">
    <property type="entry name" value="ST_Response_Regulator"/>
</dbReference>
<dbReference type="Gene3D" id="3.40.50.2300">
    <property type="match status" value="1"/>
</dbReference>